<dbReference type="PANTHER" id="PTHR46060:SF2">
    <property type="entry name" value="HISTONE-LYSINE N-METHYLTRANSFERASE SETMAR"/>
    <property type="match status" value="1"/>
</dbReference>
<dbReference type="GO" id="GO:0003690">
    <property type="term" value="F:double-stranded DNA binding"/>
    <property type="evidence" value="ECO:0007669"/>
    <property type="project" value="TreeGrafter"/>
</dbReference>
<reference evidence="3" key="1">
    <citation type="submission" date="2021-02" db="EMBL/GenBank/DDBJ databases">
        <authorList>
            <person name="Nowell W R."/>
        </authorList>
    </citation>
    <scope>NUCLEOTIDE SEQUENCE</scope>
</reference>
<evidence type="ECO:0000313" key="5">
    <source>
        <dbReference type="Proteomes" id="UP000663852"/>
    </source>
</evidence>
<dbReference type="OrthoDB" id="10034054at2759"/>
<evidence type="ECO:0000259" key="1">
    <source>
        <dbReference type="Pfam" id="PF17906"/>
    </source>
</evidence>
<accession>A0A815VI90</accession>
<evidence type="ECO:0000313" key="3">
    <source>
        <dbReference type="EMBL" id="CAF1533270.1"/>
    </source>
</evidence>
<dbReference type="GO" id="GO:0000793">
    <property type="term" value="C:condensed chromosome"/>
    <property type="evidence" value="ECO:0007669"/>
    <property type="project" value="TreeGrafter"/>
</dbReference>
<dbReference type="GO" id="GO:0005634">
    <property type="term" value="C:nucleus"/>
    <property type="evidence" value="ECO:0007669"/>
    <property type="project" value="TreeGrafter"/>
</dbReference>
<dbReference type="GO" id="GO:0015074">
    <property type="term" value="P:DNA integration"/>
    <property type="evidence" value="ECO:0007669"/>
    <property type="project" value="TreeGrafter"/>
</dbReference>
<dbReference type="Gene3D" id="1.10.10.10">
    <property type="entry name" value="Winged helix-like DNA-binding domain superfamily/Winged helix DNA-binding domain"/>
    <property type="match status" value="1"/>
</dbReference>
<dbReference type="EMBL" id="CAJNOJ010000914">
    <property type="protein sequence ID" value="CAF1533270.1"/>
    <property type="molecule type" value="Genomic_DNA"/>
</dbReference>
<feature type="domain" description="Mos1 transposase HTH" evidence="1">
    <location>
        <begin position="9"/>
        <end position="47"/>
    </location>
</feature>
<proteinExistence type="predicted"/>
<dbReference type="GO" id="GO:0000014">
    <property type="term" value="F:single-stranded DNA endodeoxyribonuclease activity"/>
    <property type="evidence" value="ECO:0007669"/>
    <property type="project" value="TreeGrafter"/>
</dbReference>
<dbReference type="GO" id="GO:0046975">
    <property type="term" value="F:histone H3K36 methyltransferase activity"/>
    <property type="evidence" value="ECO:0007669"/>
    <property type="project" value="TreeGrafter"/>
</dbReference>
<dbReference type="GO" id="GO:0031297">
    <property type="term" value="P:replication fork processing"/>
    <property type="evidence" value="ECO:0007669"/>
    <property type="project" value="TreeGrafter"/>
</dbReference>
<dbReference type="PANTHER" id="PTHR46060">
    <property type="entry name" value="MARINER MOS1 TRANSPOSASE-LIKE PROTEIN"/>
    <property type="match status" value="1"/>
</dbReference>
<dbReference type="Proteomes" id="UP000663828">
    <property type="component" value="Unassembled WGS sequence"/>
</dbReference>
<dbReference type="Pfam" id="PF17906">
    <property type="entry name" value="HTH_48"/>
    <property type="match status" value="1"/>
</dbReference>
<sequence>MNDVRTKIFRLGHKATEAANNICSTMGPGILSIRTAQHWFDRFHNGNYELDDQLRCGRPIEVDIDLLKQQIEQDPRLTTRALAAVLGCSHSTVEKHLADLGKSWKYGVWIAHELSPYQLQSRVDTCIDLTTSHCNHQWLRNLVTGDGKWVLYVDHTRRRQWVSSGETGVATLRMDMHPKKSDFECLVGHVRKHLLEASS</sequence>
<dbReference type="Proteomes" id="UP000663852">
    <property type="component" value="Unassembled WGS sequence"/>
</dbReference>
<dbReference type="GO" id="GO:0044774">
    <property type="term" value="P:mitotic DNA integrity checkpoint signaling"/>
    <property type="evidence" value="ECO:0007669"/>
    <property type="project" value="TreeGrafter"/>
</dbReference>
<keyword evidence="4" id="KW-1185">Reference proteome</keyword>
<dbReference type="InterPro" id="IPR052709">
    <property type="entry name" value="Transposase-MT_Hybrid"/>
</dbReference>
<dbReference type="GO" id="GO:0044547">
    <property type="term" value="F:DNA topoisomerase binding"/>
    <property type="evidence" value="ECO:0007669"/>
    <property type="project" value="TreeGrafter"/>
</dbReference>
<evidence type="ECO:0000313" key="2">
    <source>
        <dbReference type="EMBL" id="CAF1494942.1"/>
    </source>
</evidence>
<gene>
    <name evidence="3" type="ORF">EDS130_LOCUS44746</name>
    <name evidence="2" type="ORF">XAT740_LOCUS39309</name>
</gene>
<dbReference type="Gene3D" id="1.10.10.1450">
    <property type="match status" value="1"/>
</dbReference>
<evidence type="ECO:0000313" key="4">
    <source>
        <dbReference type="Proteomes" id="UP000663828"/>
    </source>
</evidence>
<name>A0A815VI90_ADIRI</name>
<dbReference type="EMBL" id="CAJNOR010004340">
    <property type="protein sequence ID" value="CAF1494942.1"/>
    <property type="molecule type" value="Genomic_DNA"/>
</dbReference>
<dbReference type="Gene3D" id="3.30.420.10">
    <property type="entry name" value="Ribonuclease H-like superfamily/Ribonuclease H"/>
    <property type="match status" value="1"/>
</dbReference>
<dbReference type="GO" id="GO:0000729">
    <property type="term" value="P:DNA double-strand break processing"/>
    <property type="evidence" value="ECO:0007669"/>
    <property type="project" value="TreeGrafter"/>
</dbReference>
<dbReference type="GO" id="GO:0035861">
    <property type="term" value="C:site of double-strand break"/>
    <property type="evidence" value="ECO:0007669"/>
    <property type="project" value="TreeGrafter"/>
</dbReference>
<dbReference type="InterPro" id="IPR041426">
    <property type="entry name" value="Mos1_HTH"/>
</dbReference>
<dbReference type="AlphaFoldDB" id="A0A815VI90"/>
<dbReference type="GO" id="GO:0006303">
    <property type="term" value="P:double-strand break repair via nonhomologous end joining"/>
    <property type="evidence" value="ECO:0007669"/>
    <property type="project" value="TreeGrafter"/>
</dbReference>
<protein>
    <recommendedName>
        <fullName evidence="1">Mos1 transposase HTH domain-containing protein</fullName>
    </recommendedName>
</protein>
<dbReference type="GO" id="GO:0042800">
    <property type="term" value="F:histone H3K4 methyltransferase activity"/>
    <property type="evidence" value="ECO:0007669"/>
    <property type="project" value="TreeGrafter"/>
</dbReference>
<organism evidence="3 5">
    <name type="scientific">Adineta ricciae</name>
    <name type="common">Rotifer</name>
    <dbReference type="NCBI Taxonomy" id="249248"/>
    <lineage>
        <taxon>Eukaryota</taxon>
        <taxon>Metazoa</taxon>
        <taxon>Spiralia</taxon>
        <taxon>Gnathifera</taxon>
        <taxon>Rotifera</taxon>
        <taxon>Eurotatoria</taxon>
        <taxon>Bdelloidea</taxon>
        <taxon>Adinetida</taxon>
        <taxon>Adinetidae</taxon>
        <taxon>Adineta</taxon>
    </lineage>
</organism>
<dbReference type="InterPro" id="IPR036388">
    <property type="entry name" value="WH-like_DNA-bd_sf"/>
</dbReference>
<dbReference type="InterPro" id="IPR036397">
    <property type="entry name" value="RNaseH_sf"/>
</dbReference>
<dbReference type="GO" id="GO:0003697">
    <property type="term" value="F:single-stranded DNA binding"/>
    <property type="evidence" value="ECO:0007669"/>
    <property type="project" value="TreeGrafter"/>
</dbReference>
<comment type="caution">
    <text evidence="3">The sequence shown here is derived from an EMBL/GenBank/DDBJ whole genome shotgun (WGS) entry which is preliminary data.</text>
</comment>